<name>A0AAD3SHF2_NEPGR</name>
<dbReference type="AlphaFoldDB" id="A0AAD3SHF2"/>
<comment type="caution">
    <text evidence="1">The sequence shown here is derived from an EMBL/GenBank/DDBJ whole genome shotgun (WGS) entry which is preliminary data.</text>
</comment>
<accession>A0AAD3SHF2</accession>
<sequence>MATGSSAPTAATRTFQLQKQLHLQAIATNSSPQLLKIVQHKNLFQPKTEGNNIQSQDPIIQLKNLSTQYTYNLHHLPEHVLQHWSNANCLHPGLEPPRV</sequence>
<organism evidence="1 2">
    <name type="scientific">Nepenthes gracilis</name>
    <name type="common">Slender pitcher plant</name>
    <dbReference type="NCBI Taxonomy" id="150966"/>
    <lineage>
        <taxon>Eukaryota</taxon>
        <taxon>Viridiplantae</taxon>
        <taxon>Streptophyta</taxon>
        <taxon>Embryophyta</taxon>
        <taxon>Tracheophyta</taxon>
        <taxon>Spermatophyta</taxon>
        <taxon>Magnoliopsida</taxon>
        <taxon>eudicotyledons</taxon>
        <taxon>Gunneridae</taxon>
        <taxon>Pentapetalae</taxon>
        <taxon>Caryophyllales</taxon>
        <taxon>Nepenthaceae</taxon>
        <taxon>Nepenthes</taxon>
    </lineage>
</organism>
<dbReference type="EMBL" id="BSYO01000011">
    <property type="protein sequence ID" value="GMH11585.1"/>
    <property type="molecule type" value="Genomic_DNA"/>
</dbReference>
<reference evidence="1" key="1">
    <citation type="submission" date="2023-05" db="EMBL/GenBank/DDBJ databases">
        <title>Nepenthes gracilis genome sequencing.</title>
        <authorList>
            <person name="Fukushima K."/>
        </authorList>
    </citation>
    <scope>NUCLEOTIDE SEQUENCE</scope>
    <source>
        <strain evidence="1">SING2019-196</strain>
    </source>
</reference>
<gene>
    <name evidence="1" type="ORF">Nepgr_013426</name>
</gene>
<keyword evidence="2" id="KW-1185">Reference proteome</keyword>
<proteinExistence type="predicted"/>
<evidence type="ECO:0000313" key="2">
    <source>
        <dbReference type="Proteomes" id="UP001279734"/>
    </source>
</evidence>
<dbReference type="Proteomes" id="UP001279734">
    <property type="component" value="Unassembled WGS sequence"/>
</dbReference>
<evidence type="ECO:0000313" key="1">
    <source>
        <dbReference type="EMBL" id="GMH11585.1"/>
    </source>
</evidence>
<protein>
    <submittedName>
        <fullName evidence="1">Uncharacterized protein</fullName>
    </submittedName>
</protein>